<dbReference type="PANTHER" id="PTHR11494">
    <property type="entry name" value="CYTOTOXIC T-LYMPHOCYTE PROTEIN"/>
    <property type="match status" value="1"/>
</dbReference>
<evidence type="ECO:0000313" key="11">
    <source>
        <dbReference type="Proteomes" id="UP000265140"/>
    </source>
</evidence>
<organism evidence="10 11">
    <name type="scientific">Esox lucius</name>
    <name type="common">Northern pike</name>
    <dbReference type="NCBI Taxonomy" id="8010"/>
    <lineage>
        <taxon>Eukaryota</taxon>
        <taxon>Metazoa</taxon>
        <taxon>Chordata</taxon>
        <taxon>Craniata</taxon>
        <taxon>Vertebrata</taxon>
        <taxon>Euteleostomi</taxon>
        <taxon>Actinopterygii</taxon>
        <taxon>Neopterygii</taxon>
        <taxon>Teleostei</taxon>
        <taxon>Protacanthopterygii</taxon>
        <taxon>Esociformes</taxon>
        <taxon>Esocidae</taxon>
        <taxon>Esox</taxon>
    </lineage>
</organism>
<dbReference type="InterPro" id="IPR036179">
    <property type="entry name" value="Ig-like_dom_sf"/>
</dbReference>
<dbReference type="GeneTree" id="ENSGT00530000063873"/>
<evidence type="ECO:0000256" key="6">
    <source>
        <dbReference type="ARBA" id="ARBA00023157"/>
    </source>
</evidence>
<evidence type="ECO:0000256" key="8">
    <source>
        <dbReference type="ARBA" id="ARBA00023319"/>
    </source>
</evidence>
<reference evidence="10 11" key="1">
    <citation type="submission" date="2020-02" db="EMBL/GenBank/DDBJ databases">
        <title>Esox lucius (northern pike) genome, fEsoLuc1, primary haplotype.</title>
        <authorList>
            <person name="Myers G."/>
            <person name="Karagic N."/>
            <person name="Meyer A."/>
            <person name="Pippel M."/>
            <person name="Reichard M."/>
            <person name="Winkler S."/>
            <person name="Tracey A."/>
            <person name="Sims Y."/>
            <person name="Howe K."/>
            <person name="Rhie A."/>
            <person name="Formenti G."/>
            <person name="Durbin R."/>
            <person name="Fedrigo O."/>
            <person name="Jarvis E.D."/>
        </authorList>
    </citation>
    <scope>NUCLEOTIDE SEQUENCE [LARGE SCALE GENOMIC DNA]</scope>
</reference>
<keyword evidence="2 9" id="KW-0812">Transmembrane</keyword>
<reference evidence="10" key="3">
    <citation type="submission" date="2025-09" db="UniProtKB">
        <authorList>
            <consortium name="Ensembl"/>
        </authorList>
    </citation>
    <scope>IDENTIFICATION</scope>
</reference>
<evidence type="ECO:0008006" key="12">
    <source>
        <dbReference type="Google" id="ProtNLM"/>
    </source>
</evidence>
<keyword evidence="5 9" id="KW-0472">Membrane</keyword>
<dbReference type="Ensembl" id="ENSELUT00000094289.1">
    <property type="protein sequence ID" value="ENSELUP00000084803.1"/>
    <property type="gene ID" value="ENSELUG00000038817.1"/>
</dbReference>
<evidence type="ECO:0000256" key="3">
    <source>
        <dbReference type="ARBA" id="ARBA00022729"/>
    </source>
</evidence>
<sequence length="250" mass="28058">MFSNYWNWSRVGHIDILYFDAQMNTSSEGPDLSMFSSSPPLPSALTVFQTYRAVSQDGEVQFCCSYNHIGRHVPEELRVTLYRGLFGEEEEQEVCTSSFSHNQTLFQTKGERGGVGAGDRETPVLCRGQVEAGMVNLTISGLRGNDTDLYRCAIEVMYPPPYLRVFGNGTLLYIPEEPDCPALEPKRRDDSGSLWTRPPLVSVAWVSLLLMVVSNVAFVLYQVLQRKKRFGGIAPMISQNDGRFGYGNFQ</sequence>
<feature type="transmembrane region" description="Helical" evidence="9">
    <location>
        <begin position="203"/>
        <end position="224"/>
    </location>
</feature>
<proteinExistence type="predicted"/>
<keyword evidence="8" id="KW-0393">Immunoglobulin domain</keyword>
<dbReference type="InterPro" id="IPR013783">
    <property type="entry name" value="Ig-like_fold"/>
</dbReference>
<keyword evidence="11" id="KW-1185">Reference proteome</keyword>
<dbReference type="GO" id="GO:0009897">
    <property type="term" value="C:external side of plasma membrane"/>
    <property type="evidence" value="ECO:0007669"/>
    <property type="project" value="TreeGrafter"/>
</dbReference>
<keyword evidence="3" id="KW-0732">Signal</keyword>
<evidence type="ECO:0000256" key="2">
    <source>
        <dbReference type="ARBA" id="ARBA00022692"/>
    </source>
</evidence>
<evidence type="ECO:0000256" key="5">
    <source>
        <dbReference type="ARBA" id="ARBA00023136"/>
    </source>
</evidence>
<evidence type="ECO:0000256" key="7">
    <source>
        <dbReference type="ARBA" id="ARBA00023180"/>
    </source>
</evidence>
<evidence type="ECO:0000256" key="1">
    <source>
        <dbReference type="ARBA" id="ARBA00004479"/>
    </source>
</evidence>
<dbReference type="SUPFAM" id="SSF48726">
    <property type="entry name" value="Immunoglobulin"/>
    <property type="match status" value="1"/>
</dbReference>
<accession>A0AAY5K712</accession>
<keyword evidence="7" id="KW-0325">Glycoprotein</keyword>
<dbReference type="Proteomes" id="UP000265140">
    <property type="component" value="Chromosome 20"/>
</dbReference>
<evidence type="ECO:0000256" key="4">
    <source>
        <dbReference type="ARBA" id="ARBA00022989"/>
    </source>
</evidence>
<keyword evidence="6" id="KW-1015">Disulfide bond</keyword>
<dbReference type="PANTHER" id="PTHR11494:SF8">
    <property type="entry name" value="CYTOTOXIC T-LYMPHOCYTE PROTEIN 4"/>
    <property type="match status" value="1"/>
</dbReference>
<evidence type="ECO:0000256" key="9">
    <source>
        <dbReference type="SAM" id="Phobius"/>
    </source>
</evidence>
<dbReference type="GO" id="GO:0050852">
    <property type="term" value="P:T cell receptor signaling pathway"/>
    <property type="evidence" value="ECO:0007669"/>
    <property type="project" value="TreeGrafter"/>
</dbReference>
<dbReference type="AlphaFoldDB" id="A0AAY5K712"/>
<keyword evidence="4 9" id="KW-1133">Transmembrane helix</keyword>
<comment type="subcellular location">
    <subcellularLocation>
        <location evidence="1">Membrane</location>
        <topology evidence="1">Single-pass type I membrane protein</topology>
    </subcellularLocation>
</comment>
<name>A0AAY5K712_ESOLU</name>
<protein>
    <recommendedName>
        <fullName evidence="12">Immunoglobulin V-set domain-containing protein</fullName>
    </recommendedName>
</protein>
<evidence type="ECO:0000313" key="10">
    <source>
        <dbReference type="Ensembl" id="ENSELUP00000084803.1"/>
    </source>
</evidence>
<dbReference type="Gene3D" id="2.60.40.10">
    <property type="entry name" value="Immunoglobulins"/>
    <property type="match status" value="1"/>
</dbReference>
<dbReference type="GO" id="GO:0042129">
    <property type="term" value="P:regulation of T cell proliferation"/>
    <property type="evidence" value="ECO:0007669"/>
    <property type="project" value="InterPro"/>
</dbReference>
<reference evidence="10" key="2">
    <citation type="submission" date="2025-08" db="UniProtKB">
        <authorList>
            <consortium name="Ensembl"/>
        </authorList>
    </citation>
    <scope>IDENTIFICATION</scope>
</reference>
<dbReference type="InterPro" id="IPR040216">
    <property type="entry name" value="CTLA4/CD28"/>
</dbReference>